<evidence type="ECO:0000313" key="2">
    <source>
        <dbReference type="Proteomes" id="UP000236738"/>
    </source>
</evidence>
<keyword evidence="2" id="KW-1185">Reference proteome</keyword>
<accession>A0A1H5Z7W1</accession>
<gene>
    <name evidence="1" type="ORF">SAMN05421847_2041</name>
</gene>
<name>A0A1H5Z7W1_9FLAO</name>
<dbReference type="Proteomes" id="UP000236738">
    <property type="component" value="Unassembled WGS sequence"/>
</dbReference>
<sequence length="138" mass="16212">MTTRKDSCDSVISQLSAKPSRTLGKIVPKGDFSQRLRLYAVRDCGLLSCPPTPNFERGRMLELPLKPLLHIAFVRAMCIIFLEVFKYKFHYFVFTQTDFFFVPNFRFRCHFLNFSLLSKMVIRISFLAKWFVSNRTIV</sequence>
<dbReference type="EMBL" id="FNUS01000004">
    <property type="protein sequence ID" value="SEG32603.1"/>
    <property type="molecule type" value="Genomic_DNA"/>
</dbReference>
<proteinExistence type="predicted"/>
<protein>
    <submittedName>
        <fullName evidence="1">Uncharacterized protein</fullName>
    </submittedName>
</protein>
<reference evidence="2" key="1">
    <citation type="submission" date="2016-10" db="EMBL/GenBank/DDBJ databases">
        <authorList>
            <person name="Varghese N."/>
            <person name="Submissions S."/>
        </authorList>
    </citation>
    <scope>NUCLEOTIDE SEQUENCE [LARGE SCALE GENOMIC DNA]</scope>
    <source>
        <strain evidence="2">DSM 21580</strain>
    </source>
</reference>
<dbReference type="AlphaFoldDB" id="A0A1H5Z7W1"/>
<evidence type="ECO:0000313" key="1">
    <source>
        <dbReference type="EMBL" id="SEG32603.1"/>
    </source>
</evidence>
<organism evidence="1 2">
    <name type="scientific">Halpernia humi</name>
    <dbReference type="NCBI Taxonomy" id="493375"/>
    <lineage>
        <taxon>Bacteria</taxon>
        <taxon>Pseudomonadati</taxon>
        <taxon>Bacteroidota</taxon>
        <taxon>Flavobacteriia</taxon>
        <taxon>Flavobacteriales</taxon>
        <taxon>Weeksellaceae</taxon>
        <taxon>Chryseobacterium group</taxon>
        <taxon>Halpernia</taxon>
    </lineage>
</organism>